<reference evidence="1 2" key="1">
    <citation type="journal article" date="2019" name="Sci. Rep.">
        <title>Orb-weaving spider Araneus ventricosus genome elucidates the spidroin gene catalogue.</title>
        <authorList>
            <person name="Kono N."/>
            <person name="Nakamura H."/>
            <person name="Ohtoshi R."/>
            <person name="Moran D.A.P."/>
            <person name="Shinohara A."/>
            <person name="Yoshida Y."/>
            <person name="Fujiwara M."/>
            <person name="Mori M."/>
            <person name="Tomita M."/>
            <person name="Arakawa K."/>
        </authorList>
    </citation>
    <scope>NUCLEOTIDE SEQUENCE [LARGE SCALE GENOMIC DNA]</scope>
</reference>
<dbReference type="Proteomes" id="UP000499080">
    <property type="component" value="Unassembled WGS sequence"/>
</dbReference>
<evidence type="ECO:0000313" key="1">
    <source>
        <dbReference type="EMBL" id="GBN51878.1"/>
    </source>
</evidence>
<sequence length="97" mass="10701">MAKHQIDLLASLPYSAQSTKISAHPDSNFSLQQSCSNLALQICHDKSGSLKQACRSDEVTTRRTCSKFVTSNSLQTIAKTEYAHNLGLELATSRFLR</sequence>
<proteinExistence type="predicted"/>
<organism evidence="1 2">
    <name type="scientific">Araneus ventricosus</name>
    <name type="common">Orbweaver spider</name>
    <name type="synonym">Epeira ventricosa</name>
    <dbReference type="NCBI Taxonomy" id="182803"/>
    <lineage>
        <taxon>Eukaryota</taxon>
        <taxon>Metazoa</taxon>
        <taxon>Ecdysozoa</taxon>
        <taxon>Arthropoda</taxon>
        <taxon>Chelicerata</taxon>
        <taxon>Arachnida</taxon>
        <taxon>Araneae</taxon>
        <taxon>Araneomorphae</taxon>
        <taxon>Entelegynae</taxon>
        <taxon>Araneoidea</taxon>
        <taxon>Araneidae</taxon>
        <taxon>Araneus</taxon>
    </lineage>
</organism>
<name>A0A4Y2PIT1_ARAVE</name>
<gene>
    <name evidence="1" type="ORF">AVEN_80680_1</name>
</gene>
<protein>
    <submittedName>
        <fullName evidence="1">Uncharacterized protein</fullName>
    </submittedName>
</protein>
<accession>A0A4Y2PIT1</accession>
<keyword evidence="2" id="KW-1185">Reference proteome</keyword>
<comment type="caution">
    <text evidence="1">The sequence shown here is derived from an EMBL/GenBank/DDBJ whole genome shotgun (WGS) entry which is preliminary data.</text>
</comment>
<dbReference type="EMBL" id="BGPR01011556">
    <property type="protein sequence ID" value="GBN51878.1"/>
    <property type="molecule type" value="Genomic_DNA"/>
</dbReference>
<evidence type="ECO:0000313" key="2">
    <source>
        <dbReference type="Proteomes" id="UP000499080"/>
    </source>
</evidence>
<dbReference type="AlphaFoldDB" id="A0A4Y2PIT1"/>